<reference evidence="3" key="1">
    <citation type="submission" date="2017-09" db="EMBL/GenBank/DDBJ databases">
        <title>Depth-based differentiation of microbial function through sediment-hosted aquifers and enrichment of novel symbionts in the deep terrestrial subsurface.</title>
        <authorList>
            <person name="Probst A.J."/>
            <person name="Ladd B."/>
            <person name="Jarett J.K."/>
            <person name="Geller-Mcgrath D.E."/>
            <person name="Sieber C.M.K."/>
            <person name="Emerson J.B."/>
            <person name="Anantharaman K."/>
            <person name="Thomas B.C."/>
            <person name="Malmstrom R."/>
            <person name="Stieglmeier M."/>
            <person name="Klingl A."/>
            <person name="Woyke T."/>
            <person name="Ryan C.M."/>
            <person name="Banfield J.F."/>
        </authorList>
    </citation>
    <scope>NUCLEOTIDE SEQUENCE [LARGE SCALE GENOMIC DNA]</scope>
</reference>
<evidence type="ECO:0000313" key="2">
    <source>
        <dbReference type="EMBL" id="PJA64323.1"/>
    </source>
</evidence>
<dbReference type="SUPFAM" id="SSF51735">
    <property type="entry name" value="NAD(P)-binding Rossmann-fold domains"/>
    <property type="match status" value="1"/>
</dbReference>
<protein>
    <recommendedName>
        <fullName evidence="1">NAD-dependent epimerase/dehydratase domain-containing protein</fullName>
    </recommendedName>
</protein>
<dbReference type="PANTHER" id="PTHR43245">
    <property type="entry name" value="BIFUNCTIONAL POLYMYXIN RESISTANCE PROTEIN ARNA"/>
    <property type="match status" value="1"/>
</dbReference>
<dbReference type="InterPro" id="IPR001509">
    <property type="entry name" value="Epimerase_deHydtase"/>
</dbReference>
<dbReference type="AlphaFoldDB" id="A0A2M7YMV5"/>
<sequence length="273" mass="31152">MAILITGSGGFIGSRLSILLKENDYDIVTFQGDITNRNKVLNFQTEQEIETVIHLANVIDKKNTEIFRKVNVEGTKNIVDFCKKNNTGRLIFLSSLKVLSRAGNPYNESKREAEKIIAASEVPHIILRPSMVYGPGDKKNIGFLLKLAKKLPFMPGFRFRMQLLFIDDLAQIIMKSLDLPSNQVINIAGRAISYMDILKALKGLGYKFSIINWPDFFKSVLKIVCRLPFSPMPAWQIDSLLADEIFEEYNWRKLFNMEETTLQEGLLKTIKNK</sequence>
<organism evidence="2 3">
    <name type="scientific">Candidatus Portnoybacteria bacterium CG_4_9_14_3_um_filter_40_10</name>
    <dbReference type="NCBI Taxonomy" id="1974804"/>
    <lineage>
        <taxon>Bacteria</taxon>
        <taxon>Candidatus Portnoyibacteriota</taxon>
    </lineage>
</organism>
<accession>A0A2M7YMV5</accession>
<feature type="domain" description="NAD-dependent epimerase/dehydratase" evidence="1">
    <location>
        <begin position="3"/>
        <end position="188"/>
    </location>
</feature>
<proteinExistence type="predicted"/>
<name>A0A2M7YMV5_9BACT</name>
<dbReference type="InterPro" id="IPR036291">
    <property type="entry name" value="NAD(P)-bd_dom_sf"/>
</dbReference>
<gene>
    <name evidence="2" type="ORF">CO159_03655</name>
</gene>
<comment type="caution">
    <text evidence="2">The sequence shown here is derived from an EMBL/GenBank/DDBJ whole genome shotgun (WGS) entry which is preliminary data.</text>
</comment>
<evidence type="ECO:0000313" key="3">
    <source>
        <dbReference type="Proteomes" id="UP000230434"/>
    </source>
</evidence>
<dbReference type="EMBL" id="PFWF01000076">
    <property type="protein sequence ID" value="PJA64323.1"/>
    <property type="molecule type" value="Genomic_DNA"/>
</dbReference>
<dbReference type="Proteomes" id="UP000230434">
    <property type="component" value="Unassembled WGS sequence"/>
</dbReference>
<dbReference type="InterPro" id="IPR050177">
    <property type="entry name" value="Lipid_A_modif_metabolic_enz"/>
</dbReference>
<evidence type="ECO:0000259" key="1">
    <source>
        <dbReference type="Pfam" id="PF01370"/>
    </source>
</evidence>
<dbReference type="Pfam" id="PF01370">
    <property type="entry name" value="Epimerase"/>
    <property type="match status" value="1"/>
</dbReference>
<dbReference type="PANTHER" id="PTHR43245:SF51">
    <property type="entry name" value="SHORT CHAIN DEHYDROGENASE_REDUCTASE FAMILY 42E, MEMBER 2"/>
    <property type="match status" value="1"/>
</dbReference>
<dbReference type="Gene3D" id="3.40.50.720">
    <property type="entry name" value="NAD(P)-binding Rossmann-like Domain"/>
    <property type="match status" value="1"/>
</dbReference>